<name>A0ABV7P832_9PSEU</name>
<dbReference type="EMBL" id="JBHRWK010000085">
    <property type="protein sequence ID" value="MFC3455276.1"/>
    <property type="molecule type" value="Genomic_DNA"/>
</dbReference>
<evidence type="ECO:0000313" key="2">
    <source>
        <dbReference type="EMBL" id="MFC3455276.1"/>
    </source>
</evidence>
<comment type="caution">
    <text evidence="2">The sequence shown here is derived from an EMBL/GenBank/DDBJ whole genome shotgun (WGS) entry which is preliminary data.</text>
</comment>
<dbReference type="Proteomes" id="UP001595645">
    <property type="component" value="Unassembled WGS sequence"/>
</dbReference>
<sequence length="191" mass="20343">MRLIGLADQGLIGRDEVLRAMREGTRAAVTHPERRVDPWLSGVDFAIAEPGREYERAVEYEQASWEAGSYGGSGGYSLAPTEANGMLGQAREALKALEALRRQTESLRAVRPPARDPASVAYNARLVSGAGAFGQGIAHIDVEIAYLKELIGKIEEAFKKITGRDAAAADDMTKVGERSPATESSTGGVIG</sequence>
<dbReference type="RefSeq" id="WP_378245561.1">
    <property type="nucleotide sequence ID" value="NZ_JBHRWK010000085.1"/>
</dbReference>
<accession>A0ABV7P832</accession>
<protein>
    <submittedName>
        <fullName evidence="2">Uncharacterized protein</fullName>
    </submittedName>
</protein>
<organism evidence="2 3">
    <name type="scientific">Amycolatopsis speibonae</name>
    <dbReference type="NCBI Taxonomy" id="1450224"/>
    <lineage>
        <taxon>Bacteria</taxon>
        <taxon>Bacillati</taxon>
        <taxon>Actinomycetota</taxon>
        <taxon>Actinomycetes</taxon>
        <taxon>Pseudonocardiales</taxon>
        <taxon>Pseudonocardiaceae</taxon>
        <taxon>Amycolatopsis</taxon>
    </lineage>
</organism>
<reference evidence="3" key="1">
    <citation type="journal article" date="2019" name="Int. J. Syst. Evol. Microbiol.">
        <title>The Global Catalogue of Microorganisms (GCM) 10K type strain sequencing project: providing services to taxonomists for standard genome sequencing and annotation.</title>
        <authorList>
            <consortium name="The Broad Institute Genomics Platform"/>
            <consortium name="The Broad Institute Genome Sequencing Center for Infectious Disease"/>
            <person name="Wu L."/>
            <person name="Ma J."/>
        </authorList>
    </citation>
    <scope>NUCLEOTIDE SEQUENCE [LARGE SCALE GENOMIC DNA]</scope>
    <source>
        <strain evidence="3">CGMCC 4.7676</strain>
    </source>
</reference>
<feature type="compositionally biased region" description="Polar residues" evidence="1">
    <location>
        <begin position="181"/>
        <end position="191"/>
    </location>
</feature>
<evidence type="ECO:0000313" key="3">
    <source>
        <dbReference type="Proteomes" id="UP001595645"/>
    </source>
</evidence>
<feature type="region of interest" description="Disordered" evidence="1">
    <location>
        <begin position="172"/>
        <end position="191"/>
    </location>
</feature>
<proteinExistence type="predicted"/>
<evidence type="ECO:0000256" key="1">
    <source>
        <dbReference type="SAM" id="MobiDB-lite"/>
    </source>
</evidence>
<gene>
    <name evidence="2" type="ORF">ACFOSH_38070</name>
</gene>
<keyword evidence="3" id="KW-1185">Reference proteome</keyword>